<dbReference type="Gene3D" id="3.30.390.50">
    <property type="entry name" value="CO dehydrogenase flavoprotein, C-terminal domain"/>
    <property type="match status" value="1"/>
</dbReference>
<feature type="binding site" evidence="14">
    <location>
        <position position="159"/>
    </location>
    <ligand>
        <name>[2Fe-2S] cluster</name>
        <dbReference type="ChEBI" id="CHEBI:190135"/>
        <label>2</label>
    </ligand>
</feature>
<feature type="domain" description="FAD-binding PCMH-type" evidence="17">
    <location>
        <begin position="242"/>
        <end position="430"/>
    </location>
</feature>
<feature type="binding site" evidence="14">
    <location>
        <position position="80"/>
    </location>
    <ligand>
        <name>[2Fe-2S] cluster</name>
        <dbReference type="ChEBI" id="CHEBI:190135"/>
        <label>1</label>
    </ligand>
</feature>
<feature type="binding site" evidence="14">
    <location>
        <position position="53"/>
    </location>
    <ligand>
        <name>[2Fe-2S] cluster</name>
        <dbReference type="ChEBI" id="CHEBI:190135"/>
        <label>1</label>
    </ligand>
</feature>
<dbReference type="PANTHER" id="PTHR45444">
    <property type="entry name" value="XANTHINE DEHYDROGENASE"/>
    <property type="match status" value="1"/>
</dbReference>
<dbReference type="SUPFAM" id="SSF54292">
    <property type="entry name" value="2Fe-2S ferredoxin-like"/>
    <property type="match status" value="1"/>
</dbReference>
<dbReference type="InterPro" id="IPR000674">
    <property type="entry name" value="Ald_Oxase/Xan_DH_a/b"/>
</dbReference>
<dbReference type="CDD" id="cd00207">
    <property type="entry name" value="fer2"/>
    <property type="match status" value="1"/>
</dbReference>
<dbReference type="GO" id="GO:0005506">
    <property type="term" value="F:iron ion binding"/>
    <property type="evidence" value="ECO:0007669"/>
    <property type="project" value="InterPro"/>
</dbReference>
<dbReference type="FunFam" id="3.30.465.10:FF:000004">
    <property type="entry name" value="Xanthine dehydrogenase/oxidase"/>
    <property type="match status" value="1"/>
</dbReference>
<dbReference type="Proteomes" id="UP000215902">
    <property type="component" value="Unassembled WGS sequence"/>
</dbReference>
<dbReference type="InterPro" id="IPR006058">
    <property type="entry name" value="2Fe2S_fd_BS"/>
</dbReference>
<feature type="binding site" evidence="13">
    <location>
        <position position="420"/>
    </location>
    <ligand>
        <name>FAD</name>
        <dbReference type="ChEBI" id="CHEBI:57692"/>
    </ligand>
</feature>
<dbReference type="STRING" id="282301.A0A267F8S1"/>
<feature type="binding site" evidence="13">
    <location>
        <position position="352"/>
    </location>
    <ligand>
        <name>FAD</name>
        <dbReference type="ChEBI" id="CHEBI:57692"/>
    </ligand>
</feature>
<dbReference type="OrthoDB" id="8300278at2759"/>
<feature type="binding site" evidence="14">
    <location>
        <position position="1104"/>
    </location>
    <ligand>
        <name>Mo-molybdopterin</name>
        <dbReference type="ChEBI" id="CHEBI:71302"/>
    </ligand>
    <ligandPart>
        <name>Mo</name>
        <dbReference type="ChEBI" id="CHEBI:28685"/>
    </ligandPart>
</feature>
<feature type="active site" description="Proton acceptor" evidence="12">
    <location>
        <position position="1288"/>
    </location>
</feature>
<dbReference type="GO" id="GO:0051537">
    <property type="term" value="F:2 iron, 2 sulfur cluster binding"/>
    <property type="evidence" value="ECO:0007669"/>
    <property type="project" value="UniProtKB-KW"/>
</dbReference>
<dbReference type="PROSITE" id="PS51085">
    <property type="entry name" value="2FE2S_FER_2"/>
    <property type="match status" value="1"/>
</dbReference>
<evidence type="ECO:0000313" key="18">
    <source>
        <dbReference type="EMBL" id="PAA69412.1"/>
    </source>
</evidence>
<dbReference type="FunFam" id="3.10.20.30:FF:000015">
    <property type="entry name" value="Aldehyde oxidase 1"/>
    <property type="match status" value="1"/>
</dbReference>
<dbReference type="InterPro" id="IPR002888">
    <property type="entry name" value="2Fe-2S-bd"/>
</dbReference>
<dbReference type="Pfam" id="PF01315">
    <property type="entry name" value="Ald_Xan_dh_C"/>
    <property type="match status" value="1"/>
</dbReference>
<evidence type="ECO:0008006" key="20">
    <source>
        <dbReference type="Google" id="ProtNLM"/>
    </source>
</evidence>
<evidence type="ECO:0000256" key="9">
    <source>
        <dbReference type="ARBA" id="ARBA00023004"/>
    </source>
</evidence>
<dbReference type="SMART" id="SM01092">
    <property type="entry name" value="CO_deh_flav_C"/>
    <property type="match status" value="1"/>
</dbReference>
<keyword evidence="6 14" id="KW-0479">Metal-binding</keyword>
<keyword evidence="7 13" id="KW-0274">FAD</keyword>
<dbReference type="FunFam" id="3.30.365.10:FF:000004">
    <property type="entry name" value="Xanthine dehydrogenase oxidase"/>
    <property type="match status" value="1"/>
</dbReference>
<dbReference type="Gene3D" id="3.10.20.30">
    <property type="match status" value="1"/>
</dbReference>
<dbReference type="Gene3D" id="1.10.150.120">
    <property type="entry name" value="[2Fe-2S]-binding domain"/>
    <property type="match status" value="1"/>
</dbReference>
<feature type="binding site" evidence="13">
    <location>
        <position position="375"/>
    </location>
    <ligand>
        <name>FAD</name>
        <dbReference type="ChEBI" id="CHEBI:57692"/>
    </ligand>
</feature>
<keyword evidence="9 14" id="KW-0408">Iron</keyword>
<dbReference type="InterPro" id="IPR016208">
    <property type="entry name" value="Ald_Oxase/xanthine_DH-like"/>
</dbReference>
<feature type="binding site" evidence="14">
    <location>
        <position position="937"/>
    </location>
    <ligand>
        <name>Mo-molybdopterin</name>
        <dbReference type="ChEBI" id="CHEBI:71302"/>
    </ligand>
    <ligandPart>
        <name>Mo</name>
        <dbReference type="ChEBI" id="CHEBI:28685"/>
    </ligandPart>
</feature>
<evidence type="ECO:0000313" key="19">
    <source>
        <dbReference type="Proteomes" id="UP000215902"/>
    </source>
</evidence>
<dbReference type="SUPFAM" id="SSF56003">
    <property type="entry name" value="Molybdenum cofactor-binding domain"/>
    <property type="match status" value="1"/>
</dbReference>
<dbReference type="InterPro" id="IPR036856">
    <property type="entry name" value="Ald_Oxase/Xan_DH_a/b_sf"/>
</dbReference>
<dbReference type="InterPro" id="IPR037165">
    <property type="entry name" value="AldOxase/xan_DH_Mopterin-bd_sf"/>
</dbReference>
<dbReference type="SUPFAM" id="SSF54665">
    <property type="entry name" value="CO dehydrogenase molybdoprotein N-domain-like"/>
    <property type="match status" value="1"/>
</dbReference>
<dbReference type="InterPro" id="IPR046867">
    <property type="entry name" value="AldOxase/xan_DH_MoCoBD2"/>
</dbReference>
<dbReference type="InterPro" id="IPR012675">
    <property type="entry name" value="Beta-grasp_dom_sf"/>
</dbReference>
<evidence type="ECO:0000256" key="7">
    <source>
        <dbReference type="ARBA" id="ARBA00022827"/>
    </source>
</evidence>
<dbReference type="InterPro" id="IPR036010">
    <property type="entry name" value="2Fe-2S_ferredoxin-like_sf"/>
</dbReference>
<feature type="binding site" evidence="13">
    <location>
        <position position="438"/>
    </location>
    <ligand>
        <name>FAD</name>
        <dbReference type="ChEBI" id="CHEBI:57692"/>
    </ligand>
</feature>
<dbReference type="GO" id="GO:0016491">
    <property type="term" value="F:oxidoreductase activity"/>
    <property type="evidence" value="ECO:0007669"/>
    <property type="project" value="UniProtKB-KW"/>
</dbReference>
<evidence type="ECO:0000256" key="11">
    <source>
        <dbReference type="ARBA" id="ARBA00034078"/>
    </source>
</evidence>
<dbReference type="SUPFAM" id="SSF47741">
    <property type="entry name" value="CO dehydrogenase ISP C-domain like"/>
    <property type="match status" value="1"/>
</dbReference>
<dbReference type="InterPro" id="IPR036884">
    <property type="entry name" value="2Fe-2S-bd_dom_sf"/>
</dbReference>
<keyword evidence="19" id="KW-1185">Reference proteome</keyword>
<dbReference type="FunFam" id="3.30.365.10:FF:000001">
    <property type="entry name" value="Xanthine dehydrogenase oxidase"/>
    <property type="match status" value="1"/>
</dbReference>
<dbReference type="EMBL" id="NIVC01001326">
    <property type="protein sequence ID" value="PAA69412.1"/>
    <property type="molecule type" value="Genomic_DNA"/>
</dbReference>
<evidence type="ECO:0000256" key="10">
    <source>
        <dbReference type="ARBA" id="ARBA00023014"/>
    </source>
</evidence>
<name>A0A267F8S1_9PLAT</name>
<feature type="binding site" evidence="14">
    <location>
        <position position="823"/>
    </location>
    <ligand>
        <name>Mo-molybdopterin</name>
        <dbReference type="ChEBI" id="CHEBI:71302"/>
    </ligand>
    <ligandPart>
        <name>Mo</name>
        <dbReference type="ChEBI" id="CHEBI:28685"/>
    </ligandPart>
</feature>
<keyword evidence="4" id="KW-0285">Flavoprotein</keyword>
<evidence type="ECO:0000256" key="2">
    <source>
        <dbReference type="ARBA" id="ARBA00006849"/>
    </source>
</evidence>
<keyword evidence="8" id="KW-0560">Oxidoreductase</keyword>
<sequence>MAAASSTLVFYVNQNKIVEPNPDPEETLISYLRRKLLLTGTKLACGEGGCGACTVMLSRYLRPVTSGCQPRIENLAINACLAPLCSVHGAAVTTIEGIGGGGGGSGKAAHPIQERLAVCHGSQCGFCTPGMVMTAYALLRNHPQPTERQIDDSLQGNLCRCTGYRPILQGLRTFASGCCGQGRNCCRQGRPAATDSVNEEDGLSTQLTDTASFLPYDPSQEPIFPSELQLEADKFDSESLIFQSAFATWHRPTSLEELLKLKQDHPDAKIINGNTEVGVEVKSKKSTHGCLIYASHVDELRKFDVDETGIDIGAAVTLTELADRFKELITDDKLAEHKKRGLRAYVEMLHWFSGQQIRNVAAIGGNIMTASPISDLNPLLMSSGAVLTFASLKGGIRQVAIDANFFVGYRCTSARPDEALLSIRLPFCGRREFQFGFKQARRREDDIAIVNAGMLVRFSDGDFDLVESATVCFGGVAPVTRVATGAAEALIGRRWSEGRRLVEAVAARLDAEFPLEANTPGGQAQYRKSLCTSFFIRFLHRVGAELAAAEGSHGKVGEVDDGSGAERLPLRPSWGSLLFERTPPGQLEKDPVGRPVPHASGTGQASGSAQFLDDLPPSLGEVFVYPVFSRHAAARLVSIDASAALALDPGVLGVLDRRDVPGNNEYGIDLSDDRIFADAEVRFHGETVAAVVATDRELARRASHLVRVEYADIRKPIVTISDAIREGSYFPEKLCRWLRRGGDVDSALAERAAHVVEGEVCIGGQEHFYMEPQSCLVVPRDGGEFEVLSSTQNLSSTQSIVAGALGLPRNRVVARIKRIGGGFGGKEYRSIGTAAVAAVAAYRFGRPARCVLDRADDMMTTGTRHPAMIRYKAGVNKEGLVVGLKADCYLNAGYSADISCSVCEYIILRMANCYNLGAVDIRCRLCRTNTPSNTAFRGFGAPQAMIGIETIMSRLASASGLTDRAIRELNFFRNGDVSIYGHAYEDVTLQRCWEECLALADYEARKAEVDRFNSSQSYRKRGLHITPLCYGIGFGRSFLQQAGALVNVYLDGSVLITHGGVEMGQGLHTKLLQVAARVLDLPIERLYISETATDKVPNTVSSAASMTTDLNAPAVMSACQQIRDRLLPYMHSEPKAGWDSWVNAAYMDGVSLSAAGFYHGAGIHMDAATMQGRPYNYYTFGAACSEVEIDLLTGDHVTRRSDIVMDLGASLNPAVDIGQIEGAFVQGMGLYTLEEQRFSPAGELLTKGPGAYKIPGFGDIPEEFNVQLLRGSLCKFPRAVYSSKGVGEPPICLAASVFMAIRDAVAAARRQHQGEDSDAGGSGFRFDAPATSERIRLGCADDIAVRHAKCSVLPENAVPWELKLGH</sequence>
<evidence type="ECO:0000259" key="16">
    <source>
        <dbReference type="PROSITE" id="PS51085"/>
    </source>
</evidence>
<evidence type="ECO:0000256" key="5">
    <source>
        <dbReference type="ARBA" id="ARBA00022714"/>
    </source>
</evidence>
<evidence type="ECO:0000256" key="13">
    <source>
        <dbReference type="PIRSR" id="PIRSR000127-2"/>
    </source>
</evidence>
<dbReference type="InterPro" id="IPR016167">
    <property type="entry name" value="FAD-bd_PCMH_sub1"/>
</dbReference>
<dbReference type="InterPro" id="IPR016166">
    <property type="entry name" value="FAD-bd_PCMH"/>
</dbReference>
<dbReference type="Gene3D" id="3.30.43.10">
    <property type="entry name" value="Uridine Diphospho-n-acetylenolpyruvylglucosamine Reductase, domain 2"/>
    <property type="match status" value="1"/>
</dbReference>
<dbReference type="Pfam" id="PF02738">
    <property type="entry name" value="MoCoBD_1"/>
    <property type="match status" value="1"/>
</dbReference>
<evidence type="ECO:0000256" key="12">
    <source>
        <dbReference type="PIRSR" id="PIRSR000127-1"/>
    </source>
</evidence>
<evidence type="ECO:0000256" key="3">
    <source>
        <dbReference type="ARBA" id="ARBA00022505"/>
    </source>
</evidence>
<evidence type="ECO:0000256" key="14">
    <source>
        <dbReference type="PIRSR" id="PIRSR000127-3"/>
    </source>
</evidence>
<comment type="cofactor">
    <cofactor evidence="11">
        <name>[2Fe-2S] cluster</name>
        <dbReference type="ChEBI" id="CHEBI:190135"/>
    </cofactor>
</comment>
<accession>A0A267F8S1</accession>
<feature type="binding site" evidence="13">
    <location>
        <position position="939"/>
    </location>
    <ligand>
        <name>substrate</name>
    </ligand>
</feature>
<dbReference type="SUPFAM" id="SSF55447">
    <property type="entry name" value="CO dehydrogenase flavoprotein C-terminal domain-like"/>
    <property type="match status" value="1"/>
</dbReference>
<feature type="binding site" evidence="13">
    <location>
        <begin position="270"/>
        <end position="277"/>
    </location>
    <ligand>
        <name>FAD</name>
        <dbReference type="ChEBI" id="CHEBI:57692"/>
    </ligand>
</feature>
<comment type="cofactor">
    <cofactor evidence="1 13">
        <name>FAD</name>
        <dbReference type="ChEBI" id="CHEBI:57692"/>
    </cofactor>
</comment>
<dbReference type="PANTHER" id="PTHR45444:SF3">
    <property type="entry name" value="XANTHINE DEHYDROGENASE"/>
    <property type="match status" value="1"/>
</dbReference>
<feature type="binding site" evidence="14">
    <location>
        <position position="124"/>
    </location>
    <ligand>
        <name>[2Fe-2S] cluster</name>
        <dbReference type="ChEBI" id="CHEBI:190135"/>
        <label>2</label>
    </ligand>
</feature>
<dbReference type="FunFam" id="3.30.43.10:FF:000001">
    <property type="entry name" value="Xanthine dehydrogenase/oxidase"/>
    <property type="match status" value="1"/>
</dbReference>
<protein>
    <recommendedName>
        <fullName evidence="20">Xanthine dehydrogenase</fullName>
    </recommendedName>
</protein>
<dbReference type="Pfam" id="PF00941">
    <property type="entry name" value="FAD_binding_5"/>
    <property type="match status" value="1"/>
</dbReference>
<evidence type="ECO:0000256" key="1">
    <source>
        <dbReference type="ARBA" id="ARBA00001974"/>
    </source>
</evidence>
<dbReference type="Gene3D" id="3.90.1170.50">
    <property type="entry name" value="Aldehyde oxidase/xanthine dehydrogenase, a/b hammerhead"/>
    <property type="match status" value="1"/>
</dbReference>
<dbReference type="PROSITE" id="PS00197">
    <property type="entry name" value="2FE2S_FER_1"/>
    <property type="match status" value="1"/>
</dbReference>
<dbReference type="PIRSF" id="PIRSF000127">
    <property type="entry name" value="Xanthine_DH"/>
    <property type="match status" value="1"/>
</dbReference>
<dbReference type="Gene3D" id="3.30.365.10">
    <property type="entry name" value="Aldehyde oxidase/xanthine dehydrogenase, molybdopterin binding domain"/>
    <property type="match status" value="4"/>
</dbReference>
<feature type="domain" description="2Fe-2S ferredoxin-type" evidence="16">
    <location>
        <begin position="6"/>
        <end position="98"/>
    </location>
</feature>
<dbReference type="Pfam" id="PF01799">
    <property type="entry name" value="Fer2_2"/>
    <property type="match status" value="1"/>
</dbReference>
<dbReference type="Pfam" id="PF20256">
    <property type="entry name" value="MoCoBD_2"/>
    <property type="match status" value="1"/>
</dbReference>
<organism evidence="18 19">
    <name type="scientific">Macrostomum lignano</name>
    <dbReference type="NCBI Taxonomy" id="282301"/>
    <lineage>
        <taxon>Eukaryota</taxon>
        <taxon>Metazoa</taxon>
        <taxon>Spiralia</taxon>
        <taxon>Lophotrochozoa</taxon>
        <taxon>Platyhelminthes</taxon>
        <taxon>Rhabditophora</taxon>
        <taxon>Macrostomorpha</taxon>
        <taxon>Macrostomida</taxon>
        <taxon>Macrostomidae</taxon>
        <taxon>Macrostomum</taxon>
    </lineage>
</organism>
<dbReference type="InterPro" id="IPR016169">
    <property type="entry name" value="FAD-bd_PCMH_sub2"/>
</dbReference>
<feature type="binding site" evidence="13">
    <location>
        <position position="827"/>
    </location>
    <ligand>
        <name>substrate</name>
    </ligand>
</feature>
<keyword evidence="10 14" id="KW-0411">Iron-sulfur</keyword>
<evidence type="ECO:0000256" key="15">
    <source>
        <dbReference type="SAM" id="MobiDB-lite"/>
    </source>
</evidence>
<feature type="binding site" evidence="14">
    <location>
        <position position="792"/>
    </location>
    <ligand>
        <name>Mo-molybdopterin</name>
        <dbReference type="ChEBI" id="CHEBI:71302"/>
    </ligand>
    <ligandPart>
        <name>Mo</name>
        <dbReference type="ChEBI" id="CHEBI:28685"/>
    </ligandPart>
</feature>
<dbReference type="InterPro" id="IPR008274">
    <property type="entry name" value="AldOxase/xan_DH_MoCoBD1"/>
</dbReference>
<dbReference type="Pfam" id="PF00111">
    <property type="entry name" value="Fer2"/>
    <property type="match status" value="1"/>
</dbReference>
<dbReference type="SUPFAM" id="SSF56176">
    <property type="entry name" value="FAD-binding/transporter-associated domain-like"/>
    <property type="match status" value="1"/>
</dbReference>
<dbReference type="InterPro" id="IPR036683">
    <property type="entry name" value="CO_DH_flav_C_dom_sf"/>
</dbReference>
<dbReference type="Pfam" id="PF03450">
    <property type="entry name" value="CO_deh_flav_C"/>
    <property type="match status" value="1"/>
</dbReference>
<dbReference type="InterPro" id="IPR002346">
    <property type="entry name" value="Mopterin_DH_FAD-bd"/>
</dbReference>
<keyword evidence="3 14" id="KW-0500">Molybdenum</keyword>
<dbReference type="InterPro" id="IPR036318">
    <property type="entry name" value="FAD-bd_PCMH-like_sf"/>
</dbReference>
<evidence type="ECO:0000259" key="17">
    <source>
        <dbReference type="PROSITE" id="PS51387"/>
    </source>
</evidence>
<dbReference type="Gene3D" id="3.30.465.10">
    <property type="match status" value="1"/>
</dbReference>
<evidence type="ECO:0000256" key="8">
    <source>
        <dbReference type="ARBA" id="ARBA00023002"/>
    </source>
</evidence>
<feature type="binding site" evidence="14">
    <location>
        <position position="161"/>
    </location>
    <ligand>
        <name>[2Fe-2S] cluster</name>
        <dbReference type="ChEBI" id="CHEBI:190135"/>
        <label>2</label>
    </ligand>
</feature>
<comment type="similarity">
    <text evidence="2">Belongs to the xanthine dehydrogenase family.</text>
</comment>
<comment type="caution">
    <text evidence="18">The sequence shown here is derived from an EMBL/GenBank/DDBJ whole genome shotgun (WGS) entry which is preliminary data.</text>
</comment>
<comment type="cofactor">
    <cofactor evidence="14">
        <name>[2Fe-2S] cluster</name>
        <dbReference type="ChEBI" id="CHEBI:190135"/>
    </cofactor>
    <text evidence="14">Binds 2 [2Fe-2S] clusters.</text>
</comment>
<dbReference type="InterPro" id="IPR001041">
    <property type="entry name" value="2Fe-2S_ferredoxin-type"/>
</dbReference>
<feature type="binding site" evidence="14">
    <location>
        <position position="50"/>
    </location>
    <ligand>
        <name>[2Fe-2S] cluster</name>
        <dbReference type="ChEBI" id="CHEBI:190135"/>
        <label>1</label>
    </ligand>
</feature>
<dbReference type="GO" id="GO:0071949">
    <property type="term" value="F:FAD binding"/>
    <property type="evidence" value="ECO:0007669"/>
    <property type="project" value="InterPro"/>
</dbReference>
<dbReference type="SMART" id="SM01008">
    <property type="entry name" value="Ald_Xan_dh_C"/>
    <property type="match status" value="1"/>
</dbReference>
<gene>
    <name evidence="18" type="ORF">BOX15_Mlig009048g1</name>
</gene>
<dbReference type="PROSITE" id="PS51387">
    <property type="entry name" value="FAD_PCMH"/>
    <property type="match status" value="1"/>
</dbReference>
<comment type="cofactor">
    <cofactor evidence="14">
        <name>Mo-molybdopterin</name>
        <dbReference type="ChEBI" id="CHEBI:71302"/>
    </cofactor>
    <text evidence="14">Binds 1 Mo-molybdopterin (Mo-MPT) cofactor per subunit.</text>
</comment>
<proteinExistence type="inferred from homology"/>
<feature type="binding site" evidence="14">
    <location>
        <position position="45"/>
    </location>
    <ligand>
        <name>[2Fe-2S] cluster</name>
        <dbReference type="ChEBI" id="CHEBI:190135"/>
        <label>1</label>
    </ligand>
</feature>
<keyword evidence="5 14" id="KW-0001">2Fe-2S</keyword>
<reference evidence="18 19" key="1">
    <citation type="submission" date="2017-06" db="EMBL/GenBank/DDBJ databases">
        <title>A platform for efficient transgenesis in Macrostomum lignano, a flatworm model organism for stem cell research.</title>
        <authorList>
            <person name="Berezikov E."/>
        </authorList>
    </citation>
    <scope>NUCLEOTIDE SEQUENCE [LARGE SCALE GENOMIC DNA]</scope>
    <source>
        <strain evidence="18">DV1</strain>
        <tissue evidence="18">Whole organism</tissue>
    </source>
</reference>
<evidence type="ECO:0000256" key="6">
    <source>
        <dbReference type="ARBA" id="ARBA00022723"/>
    </source>
</evidence>
<feature type="region of interest" description="Disordered" evidence="15">
    <location>
        <begin position="581"/>
        <end position="610"/>
    </location>
</feature>
<dbReference type="InterPro" id="IPR005107">
    <property type="entry name" value="CO_DH_flav_C"/>
</dbReference>
<evidence type="ECO:0000256" key="4">
    <source>
        <dbReference type="ARBA" id="ARBA00022630"/>
    </source>
</evidence>
<feature type="binding site" evidence="14">
    <location>
        <position position="127"/>
    </location>
    <ligand>
        <name>[2Fe-2S] cluster</name>
        <dbReference type="ChEBI" id="CHEBI:190135"/>
        <label>2</label>
    </ligand>
</feature>